<proteinExistence type="inferred from homology"/>
<dbReference type="PANTHER" id="PTHR31793:SF37">
    <property type="entry name" value="ACYL-COA THIOESTER HYDROLASE YBGC"/>
    <property type="match status" value="1"/>
</dbReference>
<organism evidence="4 5">
    <name type="scientific">Alteraurantiacibacter aquimixticola</name>
    <dbReference type="NCBI Taxonomy" id="2489173"/>
    <lineage>
        <taxon>Bacteria</taxon>
        <taxon>Pseudomonadati</taxon>
        <taxon>Pseudomonadota</taxon>
        <taxon>Alphaproteobacteria</taxon>
        <taxon>Sphingomonadales</taxon>
        <taxon>Erythrobacteraceae</taxon>
        <taxon>Alteraurantiacibacter</taxon>
    </lineage>
</organism>
<evidence type="ECO:0000313" key="5">
    <source>
        <dbReference type="Proteomes" id="UP000309389"/>
    </source>
</evidence>
<dbReference type="NCBIfam" id="TIGR00051">
    <property type="entry name" value="YbgC/FadM family acyl-CoA thioesterase"/>
    <property type="match status" value="1"/>
</dbReference>
<dbReference type="EC" id="3.1.2.-" evidence="4"/>
<name>A0A4T3EYZ1_9SPHN</name>
<dbReference type="PIRSF" id="PIRSF003230">
    <property type="entry name" value="YbgC"/>
    <property type="match status" value="1"/>
</dbReference>
<evidence type="ECO:0000313" key="4">
    <source>
        <dbReference type="EMBL" id="TIX49876.1"/>
    </source>
</evidence>
<comment type="similarity">
    <text evidence="1">Belongs to the 4-hydroxybenzoyl-CoA thioesterase family.</text>
</comment>
<dbReference type="AlphaFoldDB" id="A0A4T3EYZ1"/>
<evidence type="ECO:0000256" key="2">
    <source>
        <dbReference type="ARBA" id="ARBA00022801"/>
    </source>
</evidence>
<dbReference type="SUPFAM" id="SSF54637">
    <property type="entry name" value="Thioesterase/thiol ester dehydrase-isomerase"/>
    <property type="match status" value="1"/>
</dbReference>
<dbReference type="InterPro" id="IPR006683">
    <property type="entry name" value="Thioestr_dom"/>
</dbReference>
<evidence type="ECO:0000256" key="1">
    <source>
        <dbReference type="ARBA" id="ARBA00005953"/>
    </source>
</evidence>
<dbReference type="Gene3D" id="3.10.129.10">
    <property type="entry name" value="Hotdog Thioesterase"/>
    <property type="match status" value="1"/>
</dbReference>
<dbReference type="GO" id="GO:0047617">
    <property type="term" value="F:fatty acyl-CoA hydrolase activity"/>
    <property type="evidence" value="ECO:0007669"/>
    <property type="project" value="TreeGrafter"/>
</dbReference>
<dbReference type="OrthoDB" id="9808429at2"/>
<dbReference type="InterPro" id="IPR006684">
    <property type="entry name" value="YbgC/YbaW"/>
</dbReference>
<dbReference type="Pfam" id="PF03061">
    <property type="entry name" value="4HBT"/>
    <property type="match status" value="1"/>
</dbReference>
<dbReference type="InterPro" id="IPR029069">
    <property type="entry name" value="HotDog_dom_sf"/>
</dbReference>
<dbReference type="Proteomes" id="UP000309389">
    <property type="component" value="Unassembled WGS sequence"/>
</dbReference>
<reference evidence="4 5" key="1">
    <citation type="submission" date="2019-04" db="EMBL/GenBank/DDBJ databases">
        <title>Altererythrobacter aquimixticola sp. nov., isolated from sediment of junction between the ocean and a freshwater spring.</title>
        <authorList>
            <person name="Yoon J.-H."/>
        </authorList>
    </citation>
    <scope>NUCLEOTIDE SEQUENCE [LARGE SCALE GENOMIC DNA]</scope>
    <source>
        <strain evidence="4 5">SSKS-13</strain>
    </source>
</reference>
<feature type="domain" description="Thioesterase" evidence="3">
    <location>
        <begin position="34"/>
        <end position="118"/>
    </location>
</feature>
<gene>
    <name evidence="4" type="ORF">E5222_13295</name>
</gene>
<protein>
    <submittedName>
        <fullName evidence="4">YbgC/FadM family acyl-CoA thioesterase</fullName>
        <ecNumber evidence="4">3.1.2.-</ecNumber>
    </submittedName>
</protein>
<dbReference type="CDD" id="cd00586">
    <property type="entry name" value="4HBT"/>
    <property type="match status" value="1"/>
</dbReference>
<dbReference type="RefSeq" id="WP_136694352.1">
    <property type="nucleotide sequence ID" value="NZ_SSHH01000003.1"/>
</dbReference>
<sequence length="153" mass="17402">MVMGDMPQPPTGIFEGQSHLFPLRIYYEDTDLSGLVYHANYLKYAERARSDLLRLLNIDQRAAHEAGEGNYAVAEANIRFFAPARLDDSLTVQTRCVELKAASVRLAQVIMRGDDKLVEIAVRVGFIAPNGRPRRQPDEWRKAFDNFFAKETE</sequence>
<keyword evidence="5" id="KW-1185">Reference proteome</keyword>
<comment type="caution">
    <text evidence="4">The sequence shown here is derived from an EMBL/GenBank/DDBJ whole genome shotgun (WGS) entry which is preliminary data.</text>
</comment>
<evidence type="ECO:0000259" key="3">
    <source>
        <dbReference type="Pfam" id="PF03061"/>
    </source>
</evidence>
<accession>A0A4T3EYZ1</accession>
<dbReference type="EMBL" id="SSHH01000003">
    <property type="protein sequence ID" value="TIX49876.1"/>
    <property type="molecule type" value="Genomic_DNA"/>
</dbReference>
<dbReference type="PANTHER" id="PTHR31793">
    <property type="entry name" value="4-HYDROXYBENZOYL-COA THIOESTERASE FAMILY MEMBER"/>
    <property type="match status" value="1"/>
</dbReference>
<dbReference type="InterPro" id="IPR050563">
    <property type="entry name" value="4-hydroxybenzoyl-CoA_TE"/>
</dbReference>
<keyword evidence="2 4" id="KW-0378">Hydrolase</keyword>